<gene>
    <name evidence="2" type="ORF">SBD_2107</name>
</gene>
<evidence type="ECO:0000313" key="3">
    <source>
        <dbReference type="Proteomes" id="UP000030760"/>
    </source>
</evidence>
<reference evidence="3" key="1">
    <citation type="journal article" date="2013" name="Genome Announc.">
        <title>Draft Genome Sequence of Streptomyces bottropensis ATCC 25435, a Bottromycin-Producing Actinomycete.</title>
        <authorList>
            <person name="Zhang H."/>
            <person name="Zhou W."/>
            <person name="Zhuang Y."/>
            <person name="Liang X."/>
            <person name="Liu T."/>
        </authorList>
    </citation>
    <scope>NUCLEOTIDE SEQUENCE [LARGE SCALE GENOMIC DNA]</scope>
    <source>
        <strain evidence="3">ATCC 25435</strain>
    </source>
</reference>
<feature type="region of interest" description="Disordered" evidence="1">
    <location>
        <begin position="1"/>
        <end position="22"/>
    </location>
</feature>
<dbReference type="AlphaFoldDB" id="M3EJJ2"/>
<feature type="compositionally biased region" description="Basic residues" evidence="1">
    <location>
        <begin position="54"/>
        <end position="71"/>
    </location>
</feature>
<sequence length="91" mass="9600">MHVCHSPTAHGPSEESEGPIFEEDSKNGRKIYAELHQDGSAVLADNLSWKALRSGRKGRGAADRGHRRIRGVHSTPCAASTSSTPPAGPGT</sequence>
<proteinExistence type="predicted"/>
<accession>M3EJJ2</accession>
<protein>
    <submittedName>
        <fullName evidence="2">Uncharacterized protein</fullName>
    </submittedName>
</protein>
<feature type="region of interest" description="Disordered" evidence="1">
    <location>
        <begin position="54"/>
        <end position="91"/>
    </location>
</feature>
<name>M3EJJ2_9ACTN</name>
<organism evidence="2 3">
    <name type="scientific">Streptomyces bottropensis ATCC 25435</name>
    <dbReference type="NCBI Taxonomy" id="1054862"/>
    <lineage>
        <taxon>Bacteria</taxon>
        <taxon>Bacillati</taxon>
        <taxon>Actinomycetota</taxon>
        <taxon>Actinomycetes</taxon>
        <taxon>Kitasatosporales</taxon>
        <taxon>Streptomycetaceae</taxon>
        <taxon>Streptomyces</taxon>
    </lineage>
</organism>
<dbReference type="Proteomes" id="UP000030760">
    <property type="component" value="Unassembled WGS sequence"/>
</dbReference>
<evidence type="ECO:0000313" key="2">
    <source>
        <dbReference type="EMBL" id="EMF56546.1"/>
    </source>
</evidence>
<feature type="compositionally biased region" description="Low complexity" evidence="1">
    <location>
        <begin position="74"/>
        <end position="85"/>
    </location>
</feature>
<dbReference type="EMBL" id="KB405062">
    <property type="protein sequence ID" value="EMF56546.1"/>
    <property type="molecule type" value="Genomic_DNA"/>
</dbReference>
<evidence type="ECO:0000256" key="1">
    <source>
        <dbReference type="SAM" id="MobiDB-lite"/>
    </source>
</evidence>